<protein>
    <submittedName>
        <fullName evidence="2">Uncharacterized protein</fullName>
    </submittedName>
</protein>
<dbReference type="AlphaFoldDB" id="A0AA40LWM8"/>
<reference evidence="2" key="1">
    <citation type="submission" date="2023-06" db="EMBL/GenBank/DDBJ databases">
        <title>Reference genome for the Northern bat (Eptesicus nilssonii), a most northern bat species.</title>
        <authorList>
            <person name="Laine V.N."/>
            <person name="Pulliainen A.T."/>
            <person name="Lilley T.M."/>
        </authorList>
    </citation>
    <scope>NUCLEOTIDE SEQUENCE</scope>
    <source>
        <strain evidence="2">BLF_Eptnil</strain>
        <tissue evidence="2">Kidney</tissue>
    </source>
</reference>
<keyword evidence="1" id="KW-0472">Membrane</keyword>
<keyword evidence="1" id="KW-0812">Transmembrane</keyword>
<dbReference type="EMBL" id="JAULJE010000001">
    <property type="protein sequence ID" value="KAK1346262.1"/>
    <property type="molecule type" value="Genomic_DNA"/>
</dbReference>
<keyword evidence="3" id="KW-1185">Reference proteome</keyword>
<comment type="caution">
    <text evidence="2">The sequence shown here is derived from an EMBL/GenBank/DDBJ whole genome shotgun (WGS) entry which is preliminary data.</text>
</comment>
<keyword evidence="1" id="KW-1133">Transmembrane helix</keyword>
<evidence type="ECO:0000256" key="1">
    <source>
        <dbReference type="SAM" id="Phobius"/>
    </source>
</evidence>
<dbReference type="Proteomes" id="UP001177744">
    <property type="component" value="Unassembled WGS sequence"/>
</dbReference>
<feature type="transmembrane region" description="Helical" evidence="1">
    <location>
        <begin position="189"/>
        <end position="207"/>
    </location>
</feature>
<dbReference type="SUPFAM" id="SSF56219">
    <property type="entry name" value="DNase I-like"/>
    <property type="match status" value="1"/>
</dbReference>
<dbReference type="Gene3D" id="3.60.10.10">
    <property type="entry name" value="Endonuclease/exonuclease/phosphatase"/>
    <property type="match status" value="1"/>
</dbReference>
<proteinExistence type="predicted"/>
<name>A0AA40LWM8_CNENI</name>
<sequence>MPQRSCACSRPNVQRINYQLNFKSCMDYPISTGQLLRTMKGTVAWAYSPTSAHSVSPMALAELDAFVIVAEFDTFVLITDYVPNYQQPWDKAFSKFLKGLASHKLLVLYGNLDVAYEETDLRNPKGNKKNAGFIPKEWQNLPGQRSSVVEHSSMNQEVMVRFLFPAPPPQHKLCLHFLDLHDKCSTKKMLVGALITFWCLTLCYLHCVTARSIPRPITLCQAL</sequence>
<organism evidence="2 3">
    <name type="scientific">Cnephaeus nilssonii</name>
    <name type="common">Northern bat</name>
    <name type="synonym">Eptesicus nilssonii</name>
    <dbReference type="NCBI Taxonomy" id="3371016"/>
    <lineage>
        <taxon>Eukaryota</taxon>
        <taxon>Metazoa</taxon>
        <taxon>Chordata</taxon>
        <taxon>Craniata</taxon>
        <taxon>Vertebrata</taxon>
        <taxon>Euteleostomi</taxon>
        <taxon>Mammalia</taxon>
        <taxon>Eutheria</taxon>
        <taxon>Laurasiatheria</taxon>
        <taxon>Chiroptera</taxon>
        <taxon>Yangochiroptera</taxon>
        <taxon>Vespertilionidae</taxon>
        <taxon>Cnephaeus</taxon>
    </lineage>
</organism>
<accession>A0AA40LWM8</accession>
<dbReference type="InterPro" id="IPR036691">
    <property type="entry name" value="Endo/exonu/phosph_ase_sf"/>
</dbReference>
<evidence type="ECO:0000313" key="2">
    <source>
        <dbReference type="EMBL" id="KAK1346262.1"/>
    </source>
</evidence>
<evidence type="ECO:0000313" key="3">
    <source>
        <dbReference type="Proteomes" id="UP001177744"/>
    </source>
</evidence>
<gene>
    <name evidence="2" type="ORF">QTO34_000116</name>
</gene>